<protein>
    <submittedName>
        <fullName evidence="2">Uncharacterized protein</fullName>
    </submittedName>
</protein>
<dbReference type="EMBL" id="MPUK01000009">
    <property type="protein sequence ID" value="ONH65819.1"/>
    <property type="molecule type" value="Genomic_DNA"/>
</dbReference>
<feature type="compositionally biased region" description="Basic and acidic residues" evidence="1">
    <location>
        <begin position="107"/>
        <end position="117"/>
    </location>
</feature>
<proteinExistence type="predicted"/>
<evidence type="ECO:0000256" key="1">
    <source>
        <dbReference type="SAM" id="MobiDB-lite"/>
    </source>
</evidence>
<name>A0A1V2L1M8_CYBFA</name>
<evidence type="ECO:0000313" key="2">
    <source>
        <dbReference type="EMBL" id="ONH65819.1"/>
    </source>
</evidence>
<organism evidence="2 3">
    <name type="scientific">Cyberlindnera fabianii</name>
    <name type="common">Yeast</name>
    <name type="synonym">Hansenula fabianii</name>
    <dbReference type="NCBI Taxonomy" id="36022"/>
    <lineage>
        <taxon>Eukaryota</taxon>
        <taxon>Fungi</taxon>
        <taxon>Dikarya</taxon>
        <taxon>Ascomycota</taxon>
        <taxon>Saccharomycotina</taxon>
        <taxon>Saccharomycetes</taxon>
        <taxon>Phaffomycetales</taxon>
        <taxon>Phaffomycetaceae</taxon>
        <taxon>Cyberlindnera</taxon>
    </lineage>
</organism>
<comment type="caution">
    <text evidence="2">The sequence shown here is derived from an EMBL/GenBank/DDBJ whole genome shotgun (WGS) entry which is preliminary data.</text>
</comment>
<evidence type="ECO:0000313" key="3">
    <source>
        <dbReference type="Proteomes" id="UP000189513"/>
    </source>
</evidence>
<gene>
    <name evidence="2" type="ORF">BON22_4298</name>
</gene>
<dbReference type="VEuPathDB" id="FungiDB:BON22_4298"/>
<keyword evidence="3" id="KW-1185">Reference proteome</keyword>
<reference evidence="3" key="1">
    <citation type="journal article" date="2017" name="Genome Announc.">
        <title>Genome sequences of Cyberlindnera fabianii 65, Pichia kudriavzevii 129, and Saccharomyces cerevisiae 131 isolated from fermented masau fruits in Zimbabwe.</title>
        <authorList>
            <person name="van Rijswijck I.M.H."/>
            <person name="Derks M.F.L."/>
            <person name="Abee T."/>
            <person name="de Ridder D."/>
            <person name="Smid E.J."/>
        </authorList>
    </citation>
    <scope>NUCLEOTIDE SEQUENCE [LARGE SCALE GENOMIC DNA]</scope>
    <source>
        <strain evidence="3">65</strain>
    </source>
</reference>
<sequence length="154" mass="17435">MSFNTPKFHHTTPTTTTNTPLTTIDAEVVMTSQPKGKVQTSKLKLFVSMIKEGPANTVQHNSSDSEQQNDVETDAPMPRKKTSYEKFLKHQVREAQVKKYNEMLEKESQDILKKAEKSTNSSGGGFLRLRRNRSGDILTDTDDTPCKKVRFLET</sequence>
<dbReference type="AlphaFoldDB" id="A0A1V2L1M8"/>
<accession>A0A1V2L1M8</accession>
<feature type="region of interest" description="Disordered" evidence="1">
    <location>
        <begin position="107"/>
        <end position="142"/>
    </location>
</feature>
<feature type="region of interest" description="Disordered" evidence="1">
    <location>
        <begin position="54"/>
        <end position="79"/>
    </location>
</feature>
<feature type="compositionally biased region" description="Polar residues" evidence="1">
    <location>
        <begin position="56"/>
        <end position="66"/>
    </location>
</feature>
<dbReference type="Proteomes" id="UP000189513">
    <property type="component" value="Unassembled WGS sequence"/>
</dbReference>